<gene>
    <name evidence="10" type="primary">LOC118425314</name>
</gene>
<evidence type="ECO:0000313" key="9">
    <source>
        <dbReference type="Proteomes" id="UP000001554"/>
    </source>
</evidence>
<feature type="transmembrane region" description="Helical" evidence="7">
    <location>
        <begin position="136"/>
        <end position="164"/>
    </location>
</feature>
<evidence type="ECO:0000256" key="3">
    <source>
        <dbReference type="ARBA" id="ARBA00022692"/>
    </source>
</evidence>
<keyword evidence="2" id="KW-1003">Cell membrane</keyword>
<evidence type="ECO:0000313" key="10">
    <source>
        <dbReference type="RefSeq" id="XP_035690050.1"/>
    </source>
</evidence>
<name>A0A9J7N4S5_BRAFL</name>
<dbReference type="GO" id="GO:0005886">
    <property type="term" value="C:plasma membrane"/>
    <property type="evidence" value="ECO:0000318"/>
    <property type="project" value="GO_Central"/>
</dbReference>
<sequence length="264" mass="29649">MKHEHLHTPAYILMANLAASDVLTGIDFIFAGCSVLYYFHTETNPSETMLRLQFTFLLLSGLSSSYSLLALTAERYWFIVHGMTYVNNVTNEKCKVVVLIVWLWSVLLAMLPNFGWHCVSRAEEGCLRFVGGLASSYVVLILAFVFIPMAAIIFFNLSVFWCLWKHVNAIAAQEAAVGAPPSVSRKSAVTVVIITVVFLVGWLPFSIKMTMFTQDRVSLANMFVFIILNSAINPVIYGFRLREVRRGVARLFRNNHAGNVELDP</sequence>
<dbReference type="AlphaFoldDB" id="A0A9J7N4S5"/>
<dbReference type="OrthoDB" id="9445642at2759"/>
<dbReference type="OMA" id="WHCVSRA"/>
<dbReference type="Proteomes" id="UP000001554">
    <property type="component" value="Chromosome 1"/>
</dbReference>
<comment type="similarity">
    <text evidence="6">Belongs to the G-protein coupled receptor 1 family.</text>
</comment>
<keyword evidence="5 7" id="KW-0472">Membrane</keyword>
<keyword evidence="9" id="KW-1185">Reference proteome</keyword>
<evidence type="ECO:0000256" key="2">
    <source>
        <dbReference type="ARBA" id="ARBA00022475"/>
    </source>
</evidence>
<feature type="transmembrane region" description="Helical" evidence="7">
    <location>
        <begin position="188"/>
        <end position="207"/>
    </location>
</feature>
<evidence type="ECO:0000256" key="7">
    <source>
        <dbReference type="SAM" id="Phobius"/>
    </source>
</evidence>
<feature type="transmembrane region" description="Helical" evidence="7">
    <location>
        <begin position="94"/>
        <end position="116"/>
    </location>
</feature>
<dbReference type="PANTHER" id="PTHR22750">
    <property type="entry name" value="G-PROTEIN COUPLED RECEPTOR"/>
    <property type="match status" value="1"/>
</dbReference>
<proteinExistence type="inferred from homology"/>
<dbReference type="InterPro" id="IPR017452">
    <property type="entry name" value="GPCR_Rhodpsn_7TM"/>
</dbReference>
<dbReference type="SUPFAM" id="SSF81321">
    <property type="entry name" value="Family A G protein-coupled receptor-like"/>
    <property type="match status" value="1"/>
</dbReference>
<evidence type="ECO:0000256" key="1">
    <source>
        <dbReference type="ARBA" id="ARBA00004651"/>
    </source>
</evidence>
<keyword evidence="3 6" id="KW-0812">Transmembrane</keyword>
<reference evidence="10" key="2">
    <citation type="submission" date="2025-08" db="UniProtKB">
        <authorList>
            <consortium name="RefSeq"/>
        </authorList>
    </citation>
    <scope>IDENTIFICATION</scope>
    <source>
        <strain evidence="10">S238N-H82</strain>
        <tissue evidence="10">Testes</tissue>
    </source>
</reference>
<dbReference type="PROSITE" id="PS50262">
    <property type="entry name" value="G_PROTEIN_RECEP_F1_2"/>
    <property type="match status" value="1"/>
</dbReference>
<accession>A0A9J7N4S5</accession>
<dbReference type="GO" id="GO:0005737">
    <property type="term" value="C:cytoplasm"/>
    <property type="evidence" value="ECO:0000318"/>
    <property type="project" value="GO_Central"/>
</dbReference>
<dbReference type="PRINTS" id="PR00237">
    <property type="entry name" value="GPCRRHODOPSN"/>
</dbReference>
<protein>
    <submittedName>
        <fullName evidence="10">G-protein coupled receptor 6-like</fullName>
    </submittedName>
</protein>
<organism evidence="9 10">
    <name type="scientific">Branchiostoma floridae</name>
    <name type="common">Florida lancelet</name>
    <name type="synonym">Amphioxus</name>
    <dbReference type="NCBI Taxonomy" id="7739"/>
    <lineage>
        <taxon>Eukaryota</taxon>
        <taxon>Metazoa</taxon>
        <taxon>Chordata</taxon>
        <taxon>Cephalochordata</taxon>
        <taxon>Leptocardii</taxon>
        <taxon>Amphioxiformes</taxon>
        <taxon>Branchiostomatidae</taxon>
        <taxon>Branchiostoma</taxon>
    </lineage>
</organism>
<keyword evidence="4 7" id="KW-1133">Transmembrane helix</keyword>
<dbReference type="PROSITE" id="PS00237">
    <property type="entry name" value="G_PROTEIN_RECEP_F1_1"/>
    <property type="match status" value="1"/>
</dbReference>
<feature type="transmembrane region" description="Helical" evidence="7">
    <location>
        <begin position="52"/>
        <end position="73"/>
    </location>
</feature>
<keyword evidence="6" id="KW-0297">G-protein coupled receptor</keyword>
<evidence type="ECO:0000256" key="4">
    <source>
        <dbReference type="ARBA" id="ARBA00022989"/>
    </source>
</evidence>
<dbReference type="InterPro" id="IPR000276">
    <property type="entry name" value="GPCR_Rhodpsn"/>
</dbReference>
<evidence type="ECO:0000256" key="6">
    <source>
        <dbReference type="RuleBase" id="RU000688"/>
    </source>
</evidence>
<dbReference type="Gene3D" id="1.20.1070.10">
    <property type="entry name" value="Rhodopsin 7-helix transmembrane proteins"/>
    <property type="match status" value="1"/>
</dbReference>
<feature type="domain" description="G-protein coupled receptors family 1 profile" evidence="8">
    <location>
        <begin position="1"/>
        <end position="237"/>
    </location>
</feature>
<evidence type="ECO:0000256" key="5">
    <source>
        <dbReference type="ARBA" id="ARBA00023136"/>
    </source>
</evidence>
<keyword evidence="6" id="KW-0675">Receptor</keyword>
<dbReference type="GeneID" id="118425314"/>
<dbReference type="CDD" id="cd14972">
    <property type="entry name" value="7tmA_EDG-like"/>
    <property type="match status" value="1"/>
</dbReference>
<comment type="subcellular location">
    <subcellularLocation>
        <location evidence="1">Cell membrane</location>
        <topology evidence="1">Multi-pass membrane protein</topology>
    </subcellularLocation>
</comment>
<feature type="transmembrane region" description="Helical" evidence="7">
    <location>
        <begin position="219"/>
        <end position="239"/>
    </location>
</feature>
<keyword evidence="6" id="KW-0807">Transducer</keyword>
<evidence type="ECO:0000259" key="8">
    <source>
        <dbReference type="PROSITE" id="PS50262"/>
    </source>
</evidence>
<dbReference type="RefSeq" id="XP_035690050.1">
    <property type="nucleotide sequence ID" value="XM_035834157.1"/>
</dbReference>
<dbReference type="Pfam" id="PF00001">
    <property type="entry name" value="7tm_1"/>
    <property type="match status" value="1"/>
</dbReference>
<reference evidence="9" key="1">
    <citation type="journal article" date="2020" name="Nat. Ecol. Evol.">
        <title>Deeply conserved synteny resolves early events in vertebrate evolution.</title>
        <authorList>
            <person name="Simakov O."/>
            <person name="Marletaz F."/>
            <person name="Yue J.X."/>
            <person name="O'Connell B."/>
            <person name="Jenkins J."/>
            <person name="Brandt A."/>
            <person name="Calef R."/>
            <person name="Tung C.H."/>
            <person name="Huang T.K."/>
            <person name="Schmutz J."/>
            <person name="Satoh N."/>
            <person name="Yu J.K."/>
            <person name="Putnam N.H."/>
            <person name="Green R.E."/>
            <person name="Rokhsar D.S."/>
        </authorList>
    </citation>
    <scope>NUCLEOTIDE SEQUENCE [LARGE SCALE GENOMIC DNA]</scope>
    <source>
        <strain evidence="9">S238N-H82</strain>
    </source>
</reference>
<dbReference type="GO" id="GO:0007189">
    <property type="term" value="P:adenylate cyclase-activating G protein-coupled receptor signaling pathway"/>
    <property type="evidence" value="ECO:0000318"/>
    <property type="project" value="GO_Central"/>
</dbReference>
<feature type="transmembrane region" description="Helical" evidence="7">
    <location>
        <begin position="12"/>
        <end position="40"/>
    </location>
</feature>
<dbReference type="KEGG" id="bfo:118425314"/>
<dbReference type="GO" id="GO:0004930">
    <property type="term" value="F:G protein-coupled receptor activity"/>
    <property type="evidence" value="ECO:0000318"/>
    <property type="project" value="GO_Central"/>
</dbReference>